<comment type="cofactor">
    <cofactor evidence="3">
        <name>Zn(2+)</name>
        <dbReference type="ChEBI" id="CHEBI:29105"/>
    </cofactor>
    <text evidence="3">Binds 1 zinc ion per subunit.</text>
</comment>
<feature type="binding site" evidence="3">
    <location>
        <position position="129"/>
    </location>
    <ligand>
        <name>Zn(2+)</name>
        <dbReference type="ChEBI" id="CHEBI:29105"/>
    </ligand>
</feature>
<dbReference type="CDD" id="cd02208">
    <property type="entry name" value="cupin_RmlC-like"/>
    <property type="match status" value="1"/>
</dbReference>
<dbReference type="SUPFAM" id="SSF51182">
    <property type="entry name" value="RmlC-like cupins"/>
    <property type="match status" value="1"/>
</dbReference>
<dbReference type="PANTHER" id="PTHR42742">
    <property type="entry name" value="TRANSCRIPTIONAL REPRESSOR MPRA"/>
    <property type="match status" value="1"/>
</dbReference>
<evidence type="ECO:0000259" key="6">
    <source>
        <dbReference type="Pfam" id="PF20511"/>
    </source>
</evidence>
<dbReference type="PIRSF" id="PIRSF036894">
    <property type="entry name" value="PMI_Firm_short"/>
    <property type="match status" value="1"/>
</dbReference>
<keyword evidence="2 3" id="KW-0862">Zinc</keyword>
<dbReference type="GO" id="GO:0008270">
    <property type="term" value="F:zinc ion binding"/>
    <property type="evidence" value="ECO:0007669"/>
    <property type="project" value="InterPro"/>
</dbReference>
<evidence type="ECO:0000313" key="7">
    <source>
        <dbReference type="EMBL" id="HEN14536.1"/>
    </source>
</evidence>
<evidence type="ECO:0000256" key="5">
    <source>
        <dbReference type="SAM" id="MobiDB-lite"/>
    </source>
</evidence>
<evidence type="ECO:0000256" key="3">
    <source>
        <dbReference type="PIRSR" id="PIRSR036894-1"/>
    </source>
</evidence>
<feature type="binding site" evidence="3">
    <location>
        <position position="187"/>
    </location>
    <ligand>
        <name>Zn(2+)</name>
        <dbReference type="ChEBI" id="CHEBI:29105"/>
    </ligand>
</feature>
<gene>
    <name evidence="7" type="ORF">ENQ76_03590</name>
</gene>
<comment type="caution">
    <text evidence="7">The sequence shown here is derived from an EMBL/GenBank/DDBJ whole genome shotgun (WGS) entry which is preliminary data.</text>
</comment>
<reference evidence="7" key="1">
    <citation type="journal article" date="2020" name="mSystems">
        <title>Genome- and Community-Level Interaction Insights into Carbon Utilization and Element Cycling Functions of Hydrothermarchaeota in Hydrothermal Sediment.</title>
        <authorList>
            <person name="Zhou Z."/>
            <person name="Liu Y."/>
            <person name="Xu W."/>
            <person name="Pan J."/>
            <person name="Luo Z.H."/>
            <person name="Li M."/>
        </authorList>
    </citation>
    <scope>NUCLEOTIDE SEQUENCE [LARGE SCALE GENOMIC DNA]</scope>
    <source>
        <strain evidence="7">SpSt-339</strain>
    </source>
</reference>
<feature type="compositionally biased region" description="Basic and acidic residues" evidence="5">
    <location>
        <begin position="245"/>
        <end position="257"/>
    </location>
</feature>
<evidence type="ECO:0000256" key="4">
    <source>
        <dbReference type="PIRSR" id="PIRSR036894-2"/>
    </source>
</evidence>
<dbReference type="InterPro" id="IPR051804">
    <property type="entry name" value="Carb_Metab_Reg_Kinase/Isom"/>
</dbReference>
<feature type="binding site" evidence="3">
    <location>
        <position position="111"/>
    </location>
    <ligand>
        <name>Zn(2+)</name>
        <dbReference type="ChEBI" id="CHEBI:29105"/>
    </ligand>
</feature>
<organism evidence="7">
    <name type="scientific">Schlesneria paludicola</name>
    <dbReference type="NCBI Taxonomy" id="360056"/>
    <lineage>
        <taxon>Bacteria</taxon>
        <taxon>Pseudomonadati</taxon>
        <taxon>Planctomycetota</taxon>
        <taxon>Planctomycetia</taxon>
        <taxon>Planctomycetales</taxon>
        <taxon>Planctomycetaceae</taxon>
        <taxon>Schlesneria</taxon>
    </lineage>
</organism>
<dbReference type="GO" id="GO:0004476">
    <property type="term" value="F:mannose-6-phosphate isomerase activity"/>
    <property type="evidence" value="ECO:0007669"/>
    <property type="project" value="InterPro"/>
</dbReference>
<protein>
    <submittedName>
        <fullName evidence="7">Mannose-6-phosphate isomerase</fullName>
    </submittedName>
</protein>
<proteinExistence type="predicted"/>
<dbReference type="Pfam" id="PF20511">
    <property type="entry name" value="PMI_typeI_cat"/>
    <property type="match status" value="1"/>
</dbReference>
<keyword evidence="1 3" id="KW-0479">Metal-binding</keyword>
<dbReference type="CDD" id="cd07010">
    <property type="entry name" value="cupin_PMI_type_I_N_bac"/>
    <property type="match status" value="1"/>
</dbReference>
<dbReference type="Gene3D" id="2.60.120.10">
    <property type="entry name" value="Jelly Rolls"/>
    <property type="match status" value="2"/>
</dbReference>
<sequence>MTGEPTEPETFPTFPVVFRSQLSPRVWGGRWLGERLGKPLPDTGPVGESWEISPLEGSESVAENAPWTGQKLSELWRGHPSWRGRVFRDRHEFPWLIKWLDCRDNLSLQVHPDAAASLRLCGVSRPKTEAWIVAHAEPTARIWAGCRPGTTADEFARRLDDGTLAECLHAFAPRAGDCVFLPAGTLHAAGGGLLMAEIQQPSDFTFRLFDWNRLDPNGRPRELHRAAGLESLHWPQAPVNPVTPRPREDSTPESRGEHLVDAPDFRIERWTLTKSRSWSTDEFAVWMVLSGLGHLHCQGKRRPLRAGETLWFPAAPIETTWEPTSGEPLVLLKFLPPAT</sequence>
<dbReference type="AlphaFoldDB" id="A0A7C2P942"/>
<dbReference type="InterPro" id="IPR014628">
    <property type="entry name" value="Man6P_isomerase_Firm_short"/>
</dbReference>
<dbReference type="EMBL" id="DSOK01000114">
    <property type="protein sequence ID" value="HEN14536.1"/>
    <property type="molecule type" value="Genomic_DNA"/>
</dbReference>
<dbReference type="InterPro" id="IPR011051">
    <property type="entry name" value="RmlC_Cupin_sf"/>
</dbReference>
<dbReference type="GO" id="GO:0005975">
    <property type="term" value="P:carbohydrate metabolic process"/>
    <property type="evidence" value="ECO:0007669"/>
    <property type="project" value="InterPro"/>
</dbReference>
<feature type="active site" evidence="4">
    <location>
        <position position="207"/>
    </location>
</feature>
<feature type="region of interest" description="Disordered" evidence="5">
    <location>
        <begin position="234"/>
        <end position="257"/>
    </location>
</feature>
<dbReference type="InterPro" id="IPR014710">
    <property type="entry name" value="RmlC-like_jellyroll"/>
</dbReference>
<evidence type="ECO:0000256" key="1">
    <source>
        <dbReference type="ARBA" id="ARBA00022723"/>
    </source>
</evidence>
<dbReference type="PANTHER" id="PTHR42742:SF3">
    <property type="entry name" value="FRUCTOKINASE"/>
    <property type="match status" value="1"/>
</dbReference>
<keyword evidence="7" id="KW-0413">Isomerase</keyword>
<evidence type="ECO:0000256" key="2">
    <source>
        <dbReference type="ARBA" id="ARBA00022833"/>
    </source>
</evidence>
<feature type="domain" description="Phosphomannose isomerase type I catalytic" evidence="6">
    <location>
        <begin position="21"/>
        <end position="116"/>
    </location>
</feature>
<accession>A0A7C2P942</accession>
<dbReference type="InterPro" id="IPR046457">
    <property type="entry name" value="PMI_typeI_cat"/>
</dbReference>
<name>A0A7C2P942_9PLAN</name>